<dbReference type="RefSeq" id="WP_311503879.1">
    <property type="nucleotide sequence ID" value="NZ_JAVRHK010000009.1"/>
</dbReference>
<dbReference type="PANTHER" id="PTHR46558:SF11">
    <property type="entry name" value="HTH-TYPE TRANSCRIPTIONAL REGULATOR XRE"/>
    <property type="match status" value="1"/>
</dbReference>
<comment type="caution">
    <text evidence="4">The sequence shown here is derived from an EMBL/GenBank/DDBJ whole genome shotgun (WGS) entry which is preliminary data.</text>
</comment>
<dbReference type="PANTHER" id="PTHR46558">
    <property type="entry name" value="TRACRIPTIONAL REGULATORY PROTEIN-RELATED-RELATED"/>
    <property type="match status" value="1"/>
</dbReference>
<evidence type="ECO:0000313" key="4">
    <source>
        <dbReference type="EMBL" id="MDT0677535.1"/>
    </source>
</evidence>
<dbReference type="Proteomes" id="UP001262582">
    <property type="component" value="Unassembled WGS sequence"/>
</dbReference>
<keyword evidence="1" id="KW-0238">DNA-binding</keyword>
<accession>A0ABU3D7L6</accession>
<keyword evidence="2" id="KW-0175">Coiled coil</keyword>
<protein>
    <submittedName>
        <fullName evidence="4">Helix-turn-helix transcriptional regulator</fullName>
    </submittedName>
</protein>
<dbReference type="InterPro" id="IPR001387">
    <property type="entry name" value="Cro/C1-type_HTH"/>
</dbReference>
<gene>
    <name evidence="4" type="ORF">RM539_13185</name>
</gene>
<dbReference type="SMART" id="SM00530">
    <property type="entry name" value="HTH_XRE"/>
    <property type="match status" value="1"/>
</dbReference>
<feature type="coiled-coil region" evidence="2">
    <location>
        <begin position="194"/>
        <end position="249"/>
    </location>
</feature>
<feature type="domain" description="HTH cro/C1-type" evidence="3">
    <location>
        <begin position="8"/>
        <end position="62"/>
    </location>
</feature>
<dbReference type="InterPro" id="IPR010982">
    <property type="entry name" value="Lambda_DNA-bd_dom_sf"/>
</dbReference>
<evidence type="ECO:0000259" key="3">
    <source>
        <dbReference type="PROSITE" id="PS50943"/>
    </source>
</evidence>
<dbReference type="CDD" id="cd00093">
    <property type="entry name" value="HTH_XRE"/>
    <property type="match status" value="1"/>
</dbReference>
<dbReference type="EMBL" id="JAVRHK010000009">
    <property type="protein sequence ID" value="MDT0677535.1"/>
    <property type="molecule type" value="Genomic_DNA"/>
</dbReference>
<proteinExistence type="predicted"/>
<dbReference type="PROSITE" id="PS50943">
    <property type="entry name" value="HTH_CROC1"/>
    <property type="match status" value="1"/>
</dbReference>
<sequence length="250" mass="28799">MSYFGKNIRNIRNVKEMSQQAFAGMFELKRGTLGAYEEGRSEPRIETIIKIASHFNISIDDLLTTELTINKLLKFKNDLAPERTLNTEYFPEVSCIVPASEQDYIRYFDKPHFIEGLPCLRLPVNPDRKFRAYVLTNMEMTGNDRSLRPNDIVIGEKIATEKFSNIESGSLVLGLMQDWLFLRKFYISGEKVILRAANKDIDDTEIKLADLKELWLVKYSILSRAPGSSSALANKLDYLEQEFKKLKEQL</sequence>
<reference evidence="4 5" key="1">
    <citation type="submission" date="2023-09" db="EMBL/GenBank/DDBJ databases">
        <authorList>
            <person name="Rey-Velasco X."/>
        </authorList>
    </citation>
    <scope>NUCLEOTIDE SEQUENCE [LARGE SCALE GENOMIC DNA]</scope>
    <source>
        <strain evidence="4 5">F117</strain>
    </source>
</reference>
<organism evidence="4 5">
    <name type="scientific">Autumnicola musiva</name>
    <dbReference type="NCBI Taxonomy" id="3075589"/>
    <lineage>
        <taxon>Bacteria</taxon>
        <taxon>Pseudomonadati</taxon>
        <taxon>Bacteroidota</taxon>
        <taxon>Flavobacteriia</taxon>
        <taxon>Flavobacteriales</taxon>
        <taxon>Flavobacteriaceae</taxon>
        <taxon>Autumnicola</taxon>
    </lineage>
</organism>
<keyword evidence="5" id="KW-1185">Reference proteome</keyword>
<evidence type="ECO:0000256" key="2">
    <source>
        <dbReference type="SAM" id="Coils"/>
    </source>
</evidence>
<evidence type="ECO:0000313" key="5">
    <source>
        <dbReference type="Proteomes" id="UP001262582"/>
    </source>
</evidence>
<name>A0ABU3D7L6_9FLAO</name>
<evidence type="ECO:0000256" key="1">
    <source>
        <dbReference type="ARBA" id="ARBA00023125"/>
    </source>
</evidence>
<dbReference type="SUPFAM" id="SSF47413">
    <property type="entry name" value="lambda repressor-like DNA-binding domains"/>
    <property type="match status" value="1"/>
</dbReference>
<dbReference type="Pfam" id="PF01381">
    <property type="entry name" value="HTH_3"/>
    <property type="match status" value="1"/>
</dbReference>
<dbReference type="Gene3D" id="1.10.260.40">
    <property type="entry name" value="lambda repressor-like DNA-binding domains"/>
    <property type="match status" value="1"/>
</dbReference>